<dbReference type="InterPro" id="IPR017871">
    <property type="entry name" value="ABC_transporter-like_CS"/>
</dbReference>
<feature type="transmembrane region" description="Helical" evidence="8">
    <location>
        <begin position="148"/>
        <end position="180"/>
    </location>
</feature>
<dbReference type="GO" id="GO:0005524">
    <property type="term" value="F:ATP binding"/>
    <property type="evidence" value="ECO:0007669"/>
    <property type="project" value="UniProtKB-KW"/>
</dbReference>
<dbReference type="PROSITE" id="PS50893">
    <property type="entry name" value="ABC_TRANSPORTER_2"/>
    <property type="match status" value="1"/>
</dbReference>
<evidence type="ECO:0000256" key="3">
    <source>
        <dbReference type="ARBA" id="ARBA00022692"/>
    </source>
</evidence>
<dbReference type="SUPFAM" id="SSF52540">
    <property type="entry name" value="P-loop containing nucleoside triphosphate hydrolases"/>
    <property type="match status" value="1"/>
</dbReference>
<dbReference type="Proteomes" id="UP000677305">
    <property type="component" value="Chromosome"/>
</dbReference>
<evidence type="ECO:0000313" key="12">
    <source>
        <dbReference type="Proteomes" id="UP000677305"/>
    </source>
</evidence>
<accession>A0A8J8M8C7</accession>
<dbReference type="GO" id="GO:0005886">
    <property type="term" value="C:plasma membrane"/>
    <property type="evidence" value="ECO:0007669"/>
    <property type="project" value="UniProtKB-SubCell"/>
</dbReference>
<feature type="transmembrane region" description="Helical" evidence="8">
    <location>
        <begin position="246"/>
        <end position="267"/>
    </location>
</feature>
<keyword evidence="4" id="KW-0547">Nucleotide-binding</keyword>
<dbReference type="AlphaFoldDB" id="A0A8J8M8C7"/>
<dbReference type="Pfam" id="PF00664">
    <property type="entry name" value="ABC_membrane"/>
    <property type="match status" value="1"/>
</dbReference>
<protein>
    <submittedName>
        <fullName evidence="11">ABC transporter ATP-binding protein</fullName>
    </submittedName>
</protein>
<dbReference type="GO" id="GO:0016887">
    <property type="term" value="F:ATP hydrolysis activity"/>
    <property type="evidence" value="ECO:0007669"/>
    <property type="project" value="InterPro"/>
</dbReference>
<sequence length="581" mass="64837">MFKTIKRIIIWTGNYKKSLYIGFVYSFLVTIFSAMPIMATGYTLDLVLKDMRGEITLEKNLAFTMLIFIILTVLLRFYFSYLRAKSQESVGYEIAAKQRIKIGEVLKRVSLGYFNKNNTGDVSATLTSELSVLELQGMKMIDKVVNGYINIIATILCLAFFNIEIALISLAGAILSFIFVNGISRKCKENAPILEKAQIDMTSDTIEYIRGMHIVKAFKQDGVAIDKIKKSYSDSKGINIKVEKNFVPYNCLHLLSLRLASVLIVLISGRLVLDGKMDLPIMLMIGVFSFTIFSNVEGVNDAAHLLRLIDNTLNKLEKMKNADFIDKDGKDIALTSYNIRFDHVRFAYDNKDIINDVSFNIPQNTTTAIIGPSGSGKTTLCSLLARFYDVNSGKISIGGVDIRKLTCDSLLSNMSMVFQNVYLFHDTIKNNIRFGNPSATDAEIKEAAKKACCHDFIMDLSNGYDTMIGEGGSSLSGGEKQRISIARAILKDAPIVILDEATASVDPENEHYIQEAISSLTHGKTIIIIAHRLATIQNADQILVVDNGNIAQKGTHEQLYKQEGIYRRFLTIRERAESWSI</sequence>
<evidence type="ECO:0000256" key="1">
    <source>
        <dbReference type="ARBA" id="ARBA00004651"/>
    </source>
</evidence>
<feature type="transmembrane region" description="Helical" evidence="8">
    <location>
        <begin position="61"/>
        <end position="79"/>
    </location>
</feature>
<evidence type="ECO:0000313" key="11">
    <source>
        <dbReference type="EMBL" id="QUH28005.1"/>
    </source>
</evidence>
<feature type="domain" description="ABC transmembrane type-1" evidence="10">
    <location>
        <begin position="21"/>
        <end position="308"/>
    </location>
</feature>
<keyword evidence="3 8" id="KW-0812">Transmembrane</keyword>
<keyword evidence="7 8" id="KW-0472">Membrane</keyword>
<dbReference type="PANTHER" id="PTHR24221:SF397">
    <property type="entry name" value="ABC TRANSPORTER, ATP-BINDING TRANSMEMBRANE PROTEIN"/>
    <property type="match status" value="1"/>
</dbReference>
<reference evidence="11 12" key="1">
    <citation type="submission" date="2020-07" db="EMBL/GenBank/DDBJ databases">
        <title>Vallitalea guaymasensis genome.</title>
        <authorList>
            <person name="Postec A."/>
        </authorList>
    </citation>
    <scope>NUCLEOTIDE SEQUENCE [LARGE SCALE GENOMIC DNA]</scope>
    <source>
        <strain evidence="11 12">Ra1766G1</strain>
    </source>
</reference>
<dbReference type="PROSITE" id="PS00211">
    <property type="entry name" value="ABC_TRANSPORTER_1"/>
    <property type="match status" value="1"/>
</dbReference>
<feature type="domain" description="ABC transporter" evidence="9">
    <location>
        <begin position="339"/>
        <end position="572"/>
    </location>
</feature>
<dbReference type="RefSeq" id="WP_212692284.1">
    <property type="nucleotide sequence ID" value="NZ_CP058561.1"/>
</dbReference>
<proteinExistence type="predicted"/>
<dbReference type="KEGG" id="vgu:HYG85_03370"/>
<dbReference type="PANTHER" id="PTHR24221">
    <property type="entry name" value="ATP-BINDING CASSETTE SUB-FAMILY B"/>
    <property type="match status" value="1"/>
</dbReference>
<keyword evidence="6 8" id="KW-1133">Transmembrane helix</keyword>
<dbReference type="FunFam" id="3.40.50.300:FF:000287">
    <property type="entry name" value="Multidrug ABC transporter ATP-binding protein"/>
    <property type="match status" value="1"/>
</dbReference>
<dbReference type="Gene3D" id="3.40.50.300">
    <property type="entry name" value="P-loop containing nucleotide triphosphate hydrolases"/>
    <property type="match status" value="1"/>
</dbReference>
<dbReference type="Gene3D" id="1.20.1560.10">
    <property type="entry name" value="ABC transporter type 1, transmembrane domain"/>
    <property type="match status" value="1"/>
</dbReference>
<evidence type="ECO:0000259" key="9">
    <source>
        <dbReference type="PROSITE" id="PS50893"/>
    </source>
</evidence>
<dbReference type="InterPro" id="IPR011527">
    <property type="entry name" value="ABC1_TM_dom"/>
</dbReference>
<dbReference type="Pfam" id="PF00005">
    <property type="entry name" value="ABC_tran"/>
    <property type="match status" value="1"/>
</dbReference>
<dbReference type="InterPro" id="IPR027417">
    <property type="entry name" value="P-loop_NTPase"/>
</dbReference>
<keyword evidence="2" id="KW-0813">Transport</keyword>
<name>A0A8J8M8C7_9FIRM</name>
<keyword evidence="12" id="KW-1185">Reference proteome</keyword>
<organism evidence="11 12">
    <name type="scientific">Vallitalea guaymasensis</name>
    <dbReference type="NCBI Taxonomy" id="1185412"/>
    <lineage>
        <taxon>Bacteria</taxon>
        <taxon>Bacillati</taxon>
        <taxon>Bacillota</taxon>
        <taxon>Clostridia</taxon>
        <taxon>Lachnospirales</taxon>
        <taxon>Vallitaleaceae</taxon>
        <taxon>Vallitalea</taxon>
    </lineage>
</organism>
<evidence type="ECO:0000256" key="8">
    <source>
        <dbReference type="SAM" id="Phobius"/>
    </source>
</evidence>
<dbReference type="GO" id="GO:0034040">
    <property type="term" value="F:ATPase-coupled lipid transmembrane transporter activity"/>
    <property type="evidence" value="ECO:0007669"/>
    <property type="project" value="TreeGrafter"/>
</dbReference>
<evidence type="ECO:0000256" key="7">
    <source>
        <dbReference type="ARBA" id="ARBA00023136"/>
    </source>
</evidence>
<dbReference type="SUPFAM" id="SSF90123">
    <property type="entry name" value="ABC transporter transmembrane region"/>
    <property type="match status" value="1"/>
</dbReference>
<keyword evidence="5 11" id="KW-0067">ATP-binding</keyword>
<dbReference type="SMART" id="SM00382">
    <property type="entry name" value="AAA"/>
    <property type="match status" value="1"/>
</dbReference>
<dbReference type="InterPro" id="IPR003439">
    <property type="entry name" value="ABC_transporter-like_ATP-bd"/>
</dbReference>
<gene>
    <name evidence="11" type="ORF">HYG85_03370</name>
</gene>
<dbReference type="EMBL" id="CP058561">
    <property type="protein sequence ID" value="QUH28005.1"/>
    <property type="molecule type" value="Genomic_DNA"/>
</dbReference>
<comment type="subcellular location">
    <subcellularLocation>
        <location evidence="1">Cell membrane</location>
        <topology evidence="1">Multi-pass membrane protein</topology>
    </subcellularLocation>
</comment>
<dbReference type="PROSITE" id="PS50929">
    <property type="entry name" value="ABC_TM1F"/>
    <property type="match status" value="1"/>
</dbReference>
<evidence type="ECO:0000256" key="6">
    <source>
        <dbReference type="ARBA" id="ARBA00022989"/>
    </source>
</evidence>
<dbReference type="InterPro" id="IPR036640">
    <property type="entry name" value="ABC1_TM_sf"/>
</dbReference>
<evidence type="ECO:0000259" key="10">
    <source>
        <dbReference type="PROSITE" id="PS50929"/>
    </source>
</evidence>
<dbReference type="InterPro" id="IPR039421">
    <property type="entry name" value="Type_1_exporter"/>
</dbReference>
<evidence type="ECO:0000256" key="4">
    <source>
        <dbReference type="ARBA" id="ARBA00022741"/>
    </source>
</evidence>
<evidence type="ECO:0000256" key="5">
    <source>
        <dbReference type="ARBA" id="ARBA00022840"/>
    </source>
</evidence>
<dbReference type="InterPro" id="IPR003593">
    <property type="entry name" value="AAA+_ATPase"/>
</dbReference>
<evidence type="ECO:0000256" key="2">
    <source>
        <dbReference type="ARBA" id="ARBA00022448"/>
    </source>
</evidence>
<dbReference type="GO" id="GO:0140359">
    <property type="term" value="F:ABC-type transporter activity"/>
    <property type="evidence" value="ECO:0007669"/>
    <property type="project" value="InterPro"/>
</dbReference>
<feature type="transmembrane region" description="Helical" evidence="8">
    <location>
        <begin position="20"/>
        <end position="41"/>
    </location>
</feature>